<reference evidence="4 5" key="2">
    <citation type="journal article" date="2015" name="Genome Announc.">
        <title>Draft Genome Sequence of Lactobacillus fermentum NB-22.</title>
        <authorList>
            <person name="Chaplin A.V."/>
            <person name="Shkoporov A.N."/>
            <person name="Efimov B.A."/>
            <person name="Pikina A.P."/>
            <person name="Borisova O.Y."/>
            <person name="Gladko I.A."/>
            <person name="Postnikova E.A."/>
            <person name="Lordkipanidze A.E."/>
            <person name="Kafarskaia L.I."/>
        </authorList>
    </citation>
    <scope>NUCLEOTIDE SEQUENCE [LARGE SCALE GENOMIC DNA]</scope>
    <source>
        <strain evidence="4 5">NB-22</strain>
    </source>
</reference>
<dbReference type="InterPro" id="IPR001647">
    <property type="entry name" value="HTH_TetR"/>
</dbReference>
<accession>A0A829LX66</accession>
<organism evidence="4 5">
    <name type="scientific">Limosilactobacillus fermentum NB-22</name>
    <dbReference type="NCBI Taxonomy" id="1408443"/>
    <lineage>
        <taxon>Bacteria</taxon>
        <taxon>Bacillati</taxon>
        <taxon>Bacillota</taxon>
        <taxon>Bacilli</taxon>
        <taxon>Lactobacillales</taxon>
        <taxon>Lactobacillaceae</taxon>
        <taxon>Limosilactobacillus</taxon>
    </lineage>
</organism>
<feature type="domain" description="HTH tetR-type" evidence="3">
    <location>
        <begin position="51"/>
        <end position="111"/>
    </location>
</feature>
<dbReference type="Pfam" id="PF00440">
    <property type="entry name" value="TetR_N"/>
    <property type="match status" value="1"/>
</dbReference>
<gene>
    <name evidence="4" type="ORF">NB22_06215</name>
</gene>
<sequence>MCHIVPVLRGMSIKFNILVKYLTFKFKLLGYNGILDSTSGGELVKREELKEQNRTQIIEAAKRLFLAQGIQKTSVRQISQESGISYVTMYKYFADKEALVQEVLTGLIDTSFADAQATIKNSSQPFLQRLQAIPNTSSLGAITSQASYEELSKTIETTPKLRAHVRAKLDGLFTTFIQIGRRDGFITTPASDEAIITILTSLVYYGDANGHEPDPKQAEGIVNVLLYGLTGK</sequence>
<dbReference type="AlphaFoldDB" id="A0A829LX66"/>
<dbReference type="GO" id="GO:0003677">
    <property type="term" value="F:DNA binding"/>
    <property type="evidence" value="ECO:0007669"/>
    <property type="project" value="UniProtKB-UniRule"/>
</dbReference>
<dbReference type="PANTHER" id="PTHR43479">
    <property type="entry name" value="ACREF/ENVCD OPERON REPRESSOR-RELATED"/>
    <property type="match status" value="1"/>
</dbReference>
<dbReference type="EMBL" id="AYHA01000116">
    <property type="protein sequence ID" value="ESS01141.1"/>
    <property type="molecule type" value="Genomic_DNA"/>
</dbReference>
<dbReference type="InterPro" id="IPR050624">
    <property type="entry name" value="HTH-type_Tx_Regulator"/>
</dbReference>
<evidence type="ECO:0000313" key="4">
    <source>
        <dbReference type="EMBL" id="ESS01141.1"/>
    </source>
</evidence>
<name>A0A829LX66_LIMFE</name>
<dbReference type="InterPro" id="IPR009057">
    <property type="entry name" value="Homeodomain-like_sf"/>
</dbReference>
<evidence type="ECO:0000259" key="3">
    <source>
        <dbReference type="PROSITE" id="PS50977"/>
    </source>
</evidence>
<dbReference type="PROSITE" id="PS50977">
    <property type="entry name" value="HTH_TETR_2"/>
    <property type="match status" value="1"/>
</dbReference>
<feature type="DNA-binding region" description="H-T-H motif" evidence="2">
    <location>
        <begin position="74"/>
        <end position="93"/>
    </location>
</feature>
<protein>
    <submittedName>
        <fullName evidence="4">Transcriptional regulator</fullName>
    </submittedName>
</protein>
<keyword evidence="1 2" id="KW-0238">DNA-binding</keyword>
<proteinExistence type="predicted"/>
<evidence type="ECO:0000256" key="1">
    <source>
        <dbReference type="ARBA" id="ARBA00023125"/>
    </source>
</evidence>
<evidence type="ECO:0000313" key="5">
    <source>
        <dbReference type="Proteomes" id="UP000018412"/>
    </source>
</evidence>
<dbReference type="PRINTS" id="PR00455">
    <property type="entry name" value="HTHTETR"/>
</dbReference>
<dbReference type="Proteomes" id="UP000018412">
    <property type="component" value="Unassembled WGS sequence"/>
</dbReference>
<reference evidence="5" key="1">
    <citation type="submission" date="2013-10" db="EMBL/GenBank/DDBJ databases">
        <title>Draft genome sequence of Lactobacillus fermentum NB-22.</title>
        <authorList>
            <person name="Chaplin A.V."/>
            <person name="Shkoporov A.N."/>
            <person name="Khokhlova E.V."/>
            <person name="Efimov B.A."/>
            <person name="Kafarskaia L.I."/>
        </authorList>
    </citation>
    <scope>NUCLEOTIDE SEQUENCE [LARGE SCALE GENOMIC DNA]</scope>
    <source>
        <strain evidence="5">NB-22</strain>
    </source>
</reference>
<evidence type="ECO:0000256" key="2">
    <source>
        <dbReference type="PROSITE-ProRule" id="PRU00335"/>
    </source>
</evidence>
<dbReference type="SUPFAM" id="SSF46689">
    <property type="entry name" value="Homeodomain-like"/>
    <property type="match status" value="1"/>
</dbReference>
<dbReference type="PANTHER" id="PTHR43479:SF21">
    <property type="entry name" value="TRANSCRIPTIONAL REGULATOR, TETR FAMILY"/>
    <property type="match status" value="1"/>
</dbReference>
<dbReference type="Gene3D" id="1.10.357.10">
    <property type="entry name" value="Tetracycline Repressor, domain 2"/>
    <property type="match status" value="1"/>
</dbReference>
<comment type="caution">
    <text evidence="4">The sequence shown here is derived from an EMBL/GenBank/DDBJ whole genome shotgun (WGS) entry which is preliminary data.</text>
</comment>